<keyword evidence="1" id="KW-0808">Transferase</keyword>
<proteinExistence type="predicted"/>
<keyword evidence="2" id="KW-0802">TPR repeat</keyword>
<feature type="repeat" description="TPR" evidence="2">
    <location>
        <begin position="211"/>
        <end position="244"/>
    </location>
</feature>
<dbReference type="InterPro" id="IPR011990">
    <property type="entry name" value="TPR-like_helical_dom_sf"/>
</dbReference>
<dbReference type="PROSITE" id="PS50005">
    <property type="entry name" value="TPR"/>
    <property type="match status" value="3"/>
</dbReference>
<dbReference type="SMART" id="SM00028">
    <property type="entry name" value="TPR"/>
    <property type="match status" value="5"/>
</dbReference>
<dbReference type="Pfam" id="PF13469">
    <property type="entry name" value="Sulfotransfer_3"/>
    <property type="match status" value="1"/>
</dbReference>
<dbReference type="Gene3D" id="1.25.40.10">
    <property type="entry name" value="Tetratricopeptide repeat domain"/>
    <property type="match status" value="3"/>
</dbReference>
<dbReference type="PANTHER" id="PTHR12788:SF10">
    <property type="entry name" value="PROTEIN-TYROSINE SULFOTRANSFERASE"/>
    <property type="match status" value="1"/>
</dbReference>
<name>A0A2S2E0E5_9ALTE</name>
<organism evidence="3 4">
    <name type="scientific">Saliniradius amylolyticus</name>
    <dbReference type="NCBI Taxonomy" id="2183582"/>
    <lineage>
        <taxon>Bacteria</taxon>
        <taxon>Pseudomonadati</taxon>
        <taxon>Pseudomonadota</taxon>
        <taxon>Gammaproteobacteria</taxon>
        <taxon>Alteromonadales</taxon>
        <taxon>Alteromonadaceae</taxon>
        <taxon>Saliniradius</taxon>
    </lineage>
</organism>
<evidence type="ECO:0000313" key="4">
    <source>
        <dbReference type="Proteomes" id="UP000245728"/>
    </source>
</evidence>
<feature type="repeat" description="TPR" evidence="2">
    <location>
        <begin position="77"/>
        <end position="110"/>
    </location>
</feature>
<dbReference type="SUPFAM" id="SSF48452">
    <property type="entry name" value="TPR-like"/>
    <property type="match status" value="2"/>
</dbReference>
<dbReference type="AlphaFoldDB" id="A0A2S2E0E5"/>
<dbReference type="Proteomes" id="UP000245728">
    <property type="component" value="Chromosome"/>
</dbReference>
<evidence type="ECO:0000256" key="1">
    <source>
        <dbReference type="ARBA" id="ARBA00022679"/>
    </source>
</evidence>
<dbReference type="PANTHER" id="PTHR12788">
    <property type="entry name" value="PROTEIN-TYROSINE SULFOTRANSFERASE 2"/>
    <property type="match status" value="1"/>
</dbReference>
<dbReference type="Pfam" id="PF14559">
    <property type="entry name" value="TPR_19"/>
    <property type="match status" value="1"/>
</dbReference>
<dbReference type="EMBL" id="CP029347">
    <property type="protein sequence ID" value="AWL11114.1"/>
    <property type="molecule type" value="Genomic_DNA"/>
</dbReference>
<dbReference type="GO" id="GO:0008476">
    <property type="term" value="F:protein-tyrosine sulfotransferase activity"/>
    <property type="evidence" value="ECO:0007669"/>
    <property type="project" value="InterPro"/>
</dbReference>
<dbReference type="InterPro" id="IPR026634">
    <property type="entry name" value="TPST-like"/>
</dbReference>
<evidence type="ECO:0000256" key="2">
    <source>
        <dbReference type="PROSITE-ProRule" id="PRU00339"/>
    </source>
</evidence>
<gene>
    <name evidence="3" type="ORF">HMF8227_00618</name>
</gene>
<reference evidence="3 4" key="1">
    <citation type="submission" date="2018-05" db="EMBL/GenBank/DDBJ databases">
        <title>Salinimonas sp. HMF8227 Genome sequencing and assembly.</title>
        <authorList>
            <person name="Kang H."/>
            <person name="Kang J."/>
            <person name="Cha I."/>
            <person name="Kim H."/>
            <person name="Joh K."/>
        </authorList>
    </citation>
    <scope>NUCLEOTIDE SEQUENCE [LARGE SCALE GENOMIC DNA]</scope>
    <source>
        <strain evidence="3 4">HMF8227</strain>
    </source>
</reference>
<keyword evidence="4" id="KW-1185">Reference proteome</keyword>
<dbReference type="Gene3D" id="3.40.50.300">
    <property type="entry name" value="P-loop containing nucleotide triphosphate hydrolases"/>
    <property type="match status" value="1"/>
</dbReference>
<accession>A0A2S2E0E5</accession>
<sequence length="668" mass="76498">MPETISAVPLAEIQSQIQQGQFDAALASIDHHLTGNVGRDDKVELCYMRIVCQRYLKQYGQALESATQLLSLRPDYARAWQERGYLYQAQKQPYEAAKAFYQATRLNPALLASWQSLLALYQAQGNEQAVKLTQARIERLKRLPKPILAATDLMNEGKLLQAEKLCRQFLRQHKHHHDGLCLLADIAQQMKVYDDAEFLLESAVEIYPDSAQAREQYASLLIKIGKYYRAKQQTEKLINMDPNNERASSLQATSHIGLGELDEGIKGLKYLLSKTPEKYGLWLELGHAYKTQGQRQQAINAYRNAYLKNANCGDAFWSLANTKTYQFTEDEIERMREVFSSENAAENDKIHAHFALGKAFEDRQNYADSFEQYRLGNDLKFGSNGYSAQFTEDRVEKQIQSLTPELFEQFAGAGCDSTDPIFIVGLPRSGSTLLEQILASHSQVDGTMELHNILGLARRLSVNPTRNGQVYPKSLADLKPELMRRFGEQYLEETKAYRQGAPFFIDKMPNNFMHVGLIKLILPNAKIIDARRHPMACCFSGFKQLFGEGQDFSYDLEAIGRYYRDYVRLMDHWDEVLPGAVLRVQHEDVVNDLEGQVKRLLDFCGLPFESQCLDFYKTERAIQTPSAEQVRQPIYRSGLAQWKHFEPYLEPLKRALGDDLLNEYERFL</sequence>
<dbReference type="SUPFAM" id="SSF52540">
    <property type="entry name" value="P-loop containing nucleoside triphosphate hydrolases"/>
    <property type="match status" value="1"/>
</dbReference>
<dbReference type="InterPro" id="IPR027417">
    <property type="entry name" value="P-loop_NTPase"/>
</dbReference>
<dbReference type="Pfam" id="PF13181">
    <property type="entry name" value="TPR_8"/>
    <property type="match status" value="2"/>
</dbReference>
<dbReference type="InterPro" id="IPR019734">
    <property type="entry name" value="TPR_rpt"/>
</dbReference>
<protein>
    <submittedName>
        <fullName evidence="3">Uncharacterized protein</fullName>
    </submittedName>
</protein>
<feature type="repeat" description="TPR" evidence="2">
    <location>
        <begin position="279"/>
        <end position="312"/>
    </location>
</feature>
<dbReference type="KEGG" id="salh:HMF8227_00618"/>
<evidence type="ECO:0000313" key="3">
    <source>
        <dbReference type="EMBL" id="AWL11114.1"/>
    </source>
</evidence>